<sequence>MEQWAHEQTISCVPRMFRHRTPRTTLAHCIVFPACGWKDLDSTGVDTNANMYHQMNDAMKMSSARRCITEDEQRSHGAGESGEVDRQTKNSVPKG</sequence>
<gene>
    <name evidence="2" type="ORF">CDAR_395191</name>
</gene>
<evidence type="ECO:0000313" key="2">
    <source>
        <dbReference type="EMBL" id="GIY06619.1"/>
    </source>
</evidence>
<accession>A0AAV4QB52</accession>
<reference evidence="2 3" key="1">
    <citation type="submission" date="2021-06" db="EMBL/GenBank/DDBJ databases">
        <title>Caerostris darwini draft genome.</title>
        <authorList>
            <person name="Kono N."/>
            <person name="Arakawa K."/>
        </authorList>
    </citation>
    <scope>NUCLEOTIDE SEQUENCE [LARGE SCALE GENOMIC DNA]</scope>
</reference>
<protein>
    <submittedName>
        <fullName evidence="2">Uncharacterized protein</fullName>
    </submittedName>
</protein>
<dbReference type="Proteomes" id="UP001054837">
    <property type="component" value="Unassembled WGS sequence"/>
</dbReference>
<organism evidence="2 3">
    <name type="scientific">Caerostris darwini</name>
    <dbReference type="NCBI Taxonomy" id="1538125"/>
    <lineage>
        <taxon>Eukaryota</taxon>
        <taxon>Metazoa</taxon>
        <taxon>Ecdysozoa</taxon>
        <taxon>Arthropoda</taxon>
        <taxon>Chelicerata</taxon>
        <taxon>Arachnida</taxon>
        <taxon>Araneae</taxon>
        <taxon>Araneomorphae</taxon>
        <taxon>Entelegynae</taxon>
        <taxon>Araneoidea</taxon>
        <taxon>Araneidae</taxon>
        <taxon>Caerostris</taxon>
    </lineage>
</organism>
<feature type="region of interest" description="Disordered" evidence="1">
    <location>
        <begin position="65"/>
        <end position="95"/>
    </location>
</feature>
<evidence type="ECO:0000313" key="3">
    <source>
        <dbReference type="Proteomes" id="UP001054837"/>
    </source>
</evidence>
<keyword evidence="3" id="KW-1185">Reference proteome</keyword>
<comment type="caution">
    <text evidence="2">The sequence shown here is derived from an EMBL/GenBank/DDBJ whole genome shotgun (WGS) entry which is preliminary data.</text>
</comment>
<proteinExistence type="predicted"/>
<feature type="compositionally biased region" description="Basic and acidic residues" evidence="1">
    <location>
        <begin position="67"/>
        <end position="88"/>
    </location>
</feature>
<dbReference type="EMBL" id="BPLQ01004236">
    <property type="protein sequence ID" value="GIY06619.1"/>
    <property type="molecule type" value="Genomic_DNA"/>
</dbReference>
<name>A0AAV4QB52_9ARAC</name>
<evidence type="ECO:0000256" key="1">
    <source>
        <dbReference type="SAM" id="MobiDB-lite"/>
    </source>
</evidence>
<dbReference type="AlphaFoldDB" id="A0AAV4QB52"/>